<reference evidence="1 2" key="1">
    <citation type="submission" date="2024-02" db="EMBL/GenBank/DDBJ databases">
        <authorList>
            <person name="Chen Y."/>
            <person name="Shah S."/>
            <person name="Dougan E. K."/>
            <person name="Thang M."/>
            <person name="Chan C."/>
        </authorList>
    </citation>
    <scope>NUCLEOTIDE SEQUENCE [LARGE SCALE GENOMIC DNA]</scope>
</reference>
<comment type="caution">
    <text evidence="1">The sequence shown here is derived from an EMBL/GenBank/DDBJ whole genome shotgun (WGS) entry which is preliminary data.</text>
</comment>
<proteinExistence type="predicted"/>
<accession>A0ABP0JK61</accession>
<feature type="non-terminal residue" evidence="1">
    <location>
        <position position="146"/>
    </location>
</feature>
<keyword evidence="2" id="KW-1185">Reference proteome</keyword>
<dbReference type="EMBL" id="CAXAMN010005630">
    <property type="protein sequence ID" value="CAK9014800.1"/>
    <property type="molecule type" value="Genomic_DNA"/>
</dbReference>
<name>A0ABP0JK61_9DINO</name>
<protein>
    <submittedName>
        <fullName evidence="1">Uncharacterized protein</fullName>
    </submittedName>
</protein>
<organism evidence="1 2">
    <name type="scientific">Durusdinium trenchii</name>
    <dbReference type="NCBI Taxonomy" id="1381693"/>
    <lineage>
        <taxon>Eukaryota</taxon>
        <taxon>Sar</taxon>
        <taxon>Alveolata</taxon>
        <taxon>Dinophyceae</taxon>
        <taxon>Suessiales</taxon>
        <taxon>Symbiodiniaceae</taxon>
        <taxon>Durusdinium</taxon>
    </lineage>
</organism>
<evidence type="ECO:0000313" key="1">
    <source>
        <dbReference type="EMBL" id="CAK9014800.1"/>
    </source>
</evidence>
<gene>
    <name evidence="1" type="ORF">CCMP2556_LOCUS11848</name>
</gene>
<sequence length="146" mass="15669">MAAGGKTALTILGYAACPSQTWDRLVEEVVREGGGSHTLEFFFAETPLKAVTSSIKLAARKLGLSLSATIPASAKKLRNMGRHASDPLEFSNFQVFKLATSLNVPSVLAAGEIRVEDGVYRVVCDVFEAGLVGTFKNSEDWSLEMT</sequence>
<evidence type="ECO:0000313" key="2">
    <source>
        <dbReference type="Proteomes" id="UP001642484"/>
    </source>
</evidence>
<dbReference type="Proteomes" id="UP001642484">
    <property type="component" value="Unassembled WGS sequence"/>
</dbReference>